<evidence type="ECO:0000256" key="11">
    <source>
        <dbReference type="ARBA" id="ARBA00022827"/>
    </source>
</evidence>
<organism evidence="24">
    <name type="scientific">Stegastes partitus</name>
    <name type="common">bicolor damselfish</name>
    <dbReference type="NCBI Taxonomy" id="144197"/>
    <lineage>
        <taxon>Eukaryota</taxon>
        <taxon>Metazoa</taxon>
        <taxon>Chordata</taxon>
        <taxon>Craniata</taxon>
        <taxon>Vertebrata</taxon>
        <taxon>Euteleostomi</taxon>
        <taxon>Actinopterygii</taxon>
        <taxon>Neopterygii</taxon>
        <taxon>Teleostei</taxon>
        <taxon>Neoteleostei</taxon>
        <taxon>Acanthomorphata</taxon>
        <taxon>Ovalentaria</taxon>
        <taxon>Pomacentridae</taxon>
        <taxon>Stegastes</taxon>
    </lineage>
</organism>
<keyword evidence="5" id="KW-0813">Transport</keyword>
<evidence type="ECO:0000256" key="20">
    <source>
        <dbReference type="SAM" id="MobiDB-lite"/>
    </source>
</evidence>
<dbReference type="Gene3D" id="3.40.50.720">
    <property type="entry name" value="NAD(P)-binding Rossmann-like Domain"/>
    <property type="match status" value="1"/>
</dbReference>
<evidence type="ECO:0000256" key="3">
    <source>
        <dbReference type="ARBA" id="ARBA00004337"/>
    </source>
</evidence>
<dbReference type="GO" id="GO:0046872">
    <property type="term" value="F:metal ion binding"/>
    <property type="evidence" value="ECO:0007669"/>
    <property type="project" value="UniProtKB-KW"/>
</dbReference>
<feature type="transmembrane region" description="Helical" evidence="21">
    <location>
        <begin position="215"/>
        <end position="238"/>
    </location>
</feature>
<comment type="similarity">
    <text evidence="4">Belongs to the STEAP family.</text>
</comment>
<feature type="domain" description="Ferric oxidoreductase" evidence="22">
    <location>
        <begin position="261"/>
        <end position="403"/>
    </location>
</feature>
<accession>A0A3B4ZGN1</accession>
<comment type="cofactor">
    <cofactor evidence="2">
        <name>FAD</name>
        <dbReference type="ChEBI" id="CHEBI:57692"/>
    </cofactor>
</comment>
<dbReference type="GeneID" id="103368447"/>
<evidence type="ECO:0000313" key="27">
    <source>
        <dbReference type="RefSeq" id="XP_008295060.1"/>
    </source>
</evidence>
<evidence type="ECO:0000259" key="23">
    <source>
        <dbReference type="Pfam" id="PF03807"/>
    </source>
</evidence>
<reference evidence="24" key="1">
    <citation type="submission" date="2023-09" db="UniProtKB">
        <authorList>
            <consortium name="Ensembl"/>
        </authorList>
    </citation>
    <scope>IDENTIFICATION</scope>
</reference>
<dbReference type="PANTHER" id="PTHR14239">
    <property type="entry name" value="DUDULIN-RELATED"/>
    <property type="match status" value="1"/>
</dbReference>
<dbReference type="GO" id="GO:0006826">
    <property type="term" value="P:iron ion transport"/>
    <property type="evidence" value="ECO:0007669"/>
    <property type="project" value="UniProtKB-KW"/>
</dbReference>
<keyword evidence="7" id="KW-0285">Flavoprotein</keyword>
<dbReference type="GO" id="GO:0052851">
    <property type="term" value="F:ferric-chelate reductase (NADPH) activity"/>
    <property type="evidence" value="ECO:0007669"/>
    <property type="project" value="TreeGrafter"/>
</dbReference>
<dbReference type="Ensembl" id="ENSSPAT00000008207.1">
    <property type="protein sequence ID" value="ENSSPAP00000008053.1"/>
    <property type="gene ID" value="ENSSPAG00000006163.1"/>
</dbReference>
<evidence type="ECO:0000256" key="12">
    <source>
        <dbReference type="ARBA" id="ARBA00022989"/>
    </source>
</evidence>
<evidence type="ECO:0000256" key="6">
    <source>
        <dbReference type="ARBA" id="ARBA00022496"/>
    </source>
</evidence>
<dbReference type="Proteomes" id="UP000694891">
    <property type="component" value="Unplaced"/>
</dbReference>
<feature type="region of interest" description="Disordered" evidence="20">
    <location>
        <begin position="471"/>
        <end position="492"/>
    </location>
</feature>
<keyword evidence="25" id="KW-1185">Reference proteome</keyword>
<evidence type="ECO:0000256" key="13">
    <source>
        <dbReference type="ARBA" id="ARBA00023002"/>
    </source>
</evidence>
<dbReference type="RefSeq" id="XP_008295059.1">
    <property type="nucleotide sequence ID" value="XM_008296837.1"/>
</dbReference>
<dbReference type="GO" id="GO:0008823">
    <property type="term" value="F:cupric reductase (NADH) activity"/>
    <property type="evidence" value="ECO:0007669"/>
    <property type="project" value="TreeGrafter"/>
</dbReference>
<comment type="catalytic activity">
    <reaction evidence="19">
        <text>2 Fe(2+) + NADP(+) + H(+) = 2 Fe(3+) + NADPH</text>
        <dbReference type="Rhea" id="RHEA:71767"/>
        <dbReference type="ChEBI" id="CHEBI:15378"/>
        <dbReference type="ChEBI" id="CHEBI:29033"/>
        <dbReference type="ChEBI" id="CHEBI:29034"/>
        <dbReference type="ChEBI" id="CHEBI:57783"/>
        <dbReference type="ChEBI" id="CHEBI:58349"/>
    </reaction>
    <physiologicalReaction direction="right-to-left" evidence="19">
        <dbReference type="Rhea" id="RHEA:71769"/>
    </physiologicalReaction>
</comment>
<evidence type="ECO:0000256" key="8">
    <source>
        <dbReference type="ARBA" id="ARBA00022692"/>
    </source>
</evidence>
<feature type="transmembrane region" description="Helical" evidence="21">
    <location>
        <begin position="431"/>
        <end position="453"/>
    </location>
</feature>
<reference evidence="26 27" key="2">
    <citation type="submission" date="2025-04" db="UniProtKB">
        <authorList>
            <consortium name="RefSeq"/>
        </authorList>
    </citation>
    <scope>IDENTIFICATION</scope>
</reference>
<dbReference type="InterPro" id="IPR028939">
    <property type="entry name" value="P5C_Rdtase_cat_N"/>
</dbReference>
<dbReference type="Pfam" id="PF03807">
    <property type="entry name" value="F420_oxidored"/>
    <property type="match status" value="1"/>
</dbReference>
<keyword evidence="11" id="KW-0274">FAD</keyword>
<dbReference type="GO" id="GO:0005886">
    <property type="term" value="C:plasma membrane"/>
    <property type="evidence" value="ECO:0007669"/>
    <property type="project" value="TreeGrafter"/>
</dbReference>
<keyword evidence="8 21" id="KW-0812">Transmembrane</keyword>
<dbReference type="OrthoDB" id="550646at2759"/>
<dbReference type="FunFam" id="3.40.50.720:FF:000051">
    <property type="entry name" value="STEAP2 metalloreductase"/>
    <property type="match status" value="1"/>
</dbReference>
<keyword evidence="12 21" id="KW-1133">Transmembrane helix</keyword>
<keyword evidence="17 21" id="KW-0472">Membrane</keyword>
<protein>
    <submittedName>
        <fullName evidence="24 26">Metalloreductase STEAP3-like</fullName>
    </submittedName>
</protein>
<dbReference type="InterPro" id="IPR036291">
    <property type="entry name" value="NAD(P)-bd_dom_sf"/>
</dbReference>
<evidence type="ECO:0000256" key="21">
    <source>
        <dbReference type="SAM" id="Phobius"/>
    </source>
</evidence>
<dbReference type="PANTHER" id="PTHR14239:SF8">
    <property type="entry name" value="METALLOREDUCTASE STEAP3"/>
    <property type="match status" value="1"/>
</dbReference>
<evidence type="ECO:0000256" key="10">
    <source>
        <dbReference type="ARBA" id="ARBA00022753"/>
    </source>
</evidence>
<evidence type="ECO:0000256" key="17">
    <source>
        <dbReference type="ARBA" id="ARBA00023136"/>
    </source>
</evidence>
<feature type="transmembrane region" description="Helical" evidence="21">
    <location>
        <begin position="358"/>
        <end position="378"/>
    </location>
</feature>
<dbReference type="CTD" id="55240"/>
<evidence type="ECO:0000256" key="19">
    <source>
        <dbReference type="ARBA" id="ARBA00049387"/>
    </source>
</evidence>
<evidence type="ECO:0000313" key="24">
    <source>
        <dbReference type="Ensembl" id="ENSSPAP00000008053.1"/>
    </source>
</evidence>
<feature type="transmembrane region" description="Helical" evidence="21">
    <location>
        <begin position="258"/>
        <end position="279"/>
    </location>
</feature>
<evidence type="ECO:0000313" key="26">
    <source>
        <dbReference type="RefSeq" id="XP_008295059.1"/>
    </source>
</evidence>
<feature type="transmembrane region" description="Helical" evidence="21">
    <location>
        <begin position="390"/>
        <end position="411"/>
    </location>
</feature>
<keyword evidence="15" id="KW-0186">Copper</keyword>
<keyword evidence="6" id="KW-0410">Iron transport</keyword>
<keyword evidence="16" id="KW-0406">Ion transport</keyword>
<evidence type="ECO:0000256" key="4">
    <source>
        <dbReference type="ARBA" id="ARBA00007729"/>
    </source>
</evidence>
<evidence type="ECO:0000256" key="2">
    <source>
        <dbReference type="ARBA" id="ARBA00001974"/>
    </source>
</evidence>
<evidence type="ECO:0000256" key="9">
    <source>
        <dbReference type="ARBA" id="ARBA00022723"/>
    </source>
</evidence>
<comment type="subcellular location">
    <subcellularLocation>
        <location evidence="3">Endosome membrane</location>
        <topology evidence="3">Multi-pass membrane protein</topology>
    </subcellularLocation>
</comment>
<keyword evidence="9" id="KW-0479">Metal-binding</keyword>
<evidence type="ECO:0000256" key="14">
    <source>
        <dbReference type="ARBA" id="ARBA00023004"/>
    </source>
</evidence>
<dbReference type="GO" id="GO:0010008">
    <property type="term" value="C:endosome membrane"/>
    <property type="evidence" value="ECO:0007669"/>
    <property type="project" value="UniProtKB-SubCell"/>
</dbReference>
<keyword evidence="10" id="KW-0967">Endosome</keyword>
<proteinExistence type="inferred from homology"/>
<evidence type="ECO:0000256" key="1">
    <source>
        <dbReference type="ARBA" id="ARBA00001970"/>
    </source>
</evidence>
<comment type="cofactor">
    <cofactor evidence="1">
        <name>heme b</name>
        <dbReference type="ChEBI" id="CHEBI:60344"/>
    </cofactor>
</comment>
<dbReference type="Pfam" id="PF01794">
    <property type="entry name" value="Ferric_reduct"/>
    <property type="match status" value="1"/>
</dbReference>
<dbReference type="RefSeq" id="XP_008295060.1">
    <property type="nucleotide sequence ID" value="XM_008296838.1"/>
</dbReference>
<dbReference type="InterPro" id="IPR051267">
    <property type="entry name" value="STEAP_metalloreductase"/>
</dbReference>
<gene>
    <name evidence="24" type="primary">STEAP3</name>
    <name evidence="26 27" type="synonym">LOC103368447</name>
</gene>
<feature type="domain" description="Pyrroline-5-carboxylate reductase catalytic N-terminal" evidence="23">
    <location>
        <begin position="30"/>
        <end position="117"/>
    </location>
</feature>
<evidence type="ECO:0000313" key="25">
    <source>
        <dbReference type="Proteomes" id="UP000694891"/>
    </source>
</evidence>
<evidence type="ECO:0000256" key="16">
    <source>
        <dbReference type="ARBA" id="ARBA00023065"/>
    </source>
</evidence>
<dbReference type="InterPro" id="IPR013130">
    <property type="entry name" value="Fe3_Rdtase_TM_dom"/>
</dbReference>
<dbReference type="GO" id="GO:0015677">
    <property type="term" value="P:copper ion import"/>
    <property type="evidence" value="ECO:0007669"/>
    <property type="project" value="TreeGrafter"/>
</dbReference>
<comment type="catalytic activity">
    <reaction evidence="18">
        <text>2 Cu(+) + NADP(+) + H(+) = 2 Cu(2+) + NADPH</text>
        <dbReference type="Rhea" id="RHEA:71771"/>
        <dbReference type="ChEBI" id="CHEBI:15378"/>
        <dbReference type="ChEBI" id="CHEBI:29036"/>
        <dbReference type="ChEBI" id="CHEBI:49552"/>
        <dbReference type="ChEBI" id="CHEBI:57783"/>
        <dbReference type="ChEBI" id="CHEBI:58349"/>
    </reaction>
    <physiologicalReaction direction="right-to-left" evidence="18">
        <dbReference type="Rhea" id="RHEA:71773"/>
    </physiologicalReaction>
</comment>
<dbReference type="GeneTree" id="ENSGT00390000008042"/>
<evidence type="ECO:0000259" key="22">
    <source>
        <dbReference type="Pfam" id="PF01794"/>
    </source>
</evidence>
<keyword evidence="13" id="KW-0560">Oxidoreductase</keyword>
<evidence type="ECO:0000256" key="5">
    <source>
        <dbReference type="ARBA" id="ARBA00022448"/>
    </source>
</evidence>
<evidence type="ECO:0000256" key="18">
    <source>
        <dbReference type="ARBA" id="ARBA00048958"/>
    </source>
</evidence>
<evidence type="ECO:0000256" key="7">
    <source>
        <dbReference type="ARBA" id="ARBA00022630"/>
    </source>
</evidence>
<name>A0A3B4ZGN1_9TELE</name>
<dbReference type="AlphaFoldDB" id="A0A3B4ZGN1"/>
<evidence type="ECO:0000256" key="15">
    <source>
        <dbReference type="ARBA" id="ARBA00023008"/>
    </source>
</evidence>
<keyword evidence="14" id="KW-0408">Iron</keyword>
<dbReference type="SUPFAM" id="SSF51735">
    <property type="entry name" value="NAD(P)-binding Rossmann-fold domains"/>
    <property type="match status" value="1"/>
</dbReference>
<dbReference type="STRING" id="144197.ENSSPAP00000008053"/>
<sequence>MQSDMTMPLLAECASDLSKSLPRSQRDPVIGIIGSGDFSRSLAIRLVGCGFRVVVGSRQPSRVAKGVFPDRVEVRSQREAIHAAERVVFAAIHPEHYHSLVGLREMLAGKVLVDVSNATTLTSHKQSNAETLAELFPKSSVVKGFNVVSAWALQTGAHDGSRQVLICSNCSDSKAMVLELARRMGFSPVDLGSLCASRGIEEAPLILFPSWGGPILTTLILFIFFYGYIFLRHILLPYLDHRENNFYQLPLVTVNQTLPAVALVTLALVYLPGLVAAVFQLGRGTKYKRFPCWLDCWLCRRKQLGLLSFLCTALHAVYSMCLTLRKAAGYTLLNAAYHQVKAGIENSWVEQLVWRADLYLSCGILGFGVLTLLAITSLPSVGNALNWREFTFVQSGLGYAALALSTMHTLFFGWDFAFSPGAYPYYLPPAYLLALIPPCIVLVGRLFLAVPCLTLRLAKIRKGWESTQYWPVNNQEPGGSREAHPQQNFDDV</sequence>